<dbReference type="InterPro" id="IPR002347">
    <property type="entry name" value="SDR_fam"/>
</dbReference>
<dbReference type="PRINTS" id="PR00081">
    <property type="entry name" value="GDHRDH"/>
</dbReference>
<dbReference type="InterPro" id="IPR036291">
    <property type="entry name" value="NAD(P)-bd_dom_sf"/>
</dbReference>
<evidence type="ECO:0000313" key="5">
    <source>
        <dbReference type="Proteomes" id="UP000728647"/>
    </source>
</evidence>
<sequence length="249" mass="26223">MSEGRFAGEVAVVTGGTRGIGLATAERLAAGGARTIVTYHSNEEAAADAAVTLDSYNAPTAVKQFDVSDFESVIEAFERITDEHGRPTVLVNNAGQMDNGLVVRMSPEQWSSVLNTNLTGAFYCTREAARRMLRDGGGRIVNVASVAGLSGWAGQANYAASKAGLIGLTRAVARELGDRSIRVNAVAPGYVDTQLYEEHIDDGEVTDDRIASGRAADPAEVADVIAFLASEEASYVNGAVYRVDDGFIS</sequence>
<evidence type="ECO:0000313" key="4">
    <source>
        <dbReference type="EMBL" id="NUB93847.1"/>
    </source>
</evidence>
<evidence type="ECO:0000256" key="1">
    <source>
        <dbReference type="ARBA" id="ARBA00006484"/>
    </source>
</evidence>
<dbReference type="EMBL" id="JABURA010000003">
    <property type="protein sequence ID" value="NUB93847.1"/>
    <property type="molecule type" value="Genomic_DNA"/>
</dbReference>
<dbReference type="InterPro" id="IPR020904">
    <property type="entry name" value="Sc_DH/Rdtase_CS"/>
</dbReference>
<organism evidence="4 5">
    <name type="scientific">Haloterrigena gelatinilytica</name>
    <dbReference type="NCBI Taxonomy" id="2741724"/>
    <lineage>
        <taxon>Archaea</taxon>
        <taxon>Methanobacteriati</taxon>
        <taxon>Methanobacteriota</taxon>
        <taxon>Stenosarchaea group</taxon>
        <taxon>Halobacteria</taxon>
        <taxon>Halobacteriales</taxon>
        <taxon>Natrialbaceae</taxon>
        <taxon>Haloterrigena</taxon>
    </lineage>
</organism>
<dbReference type="SUPFAM" id="SSF51735">
    <property type="entry name" value="NAD(P)-binding Rossmann-fold domains"/>
    <property type="match status" value="1"/>
</dbReference>
<dbReference type="Gene3D" id="3.40.50.720">
    <property type="entry name" value="NAD(P)-binding Rossmann-like Domain"/>
    <property type="match status" value="1"/>
</dbReference>
<protein>
    <submittedName>
        <fullName evidence="4">3-oxoacyl-ACP reductase FabG</fullName>
    </submittedName>
</protein>
<gene>
    <name evidence="4" type="primary">fabG</name>
    <name evidence="4" type="ORF">HT576_23010</name>
</gene>
<evidence type="ECO:0000259" key="3">
    <source>
        <dbReference type="SMART" id="SM00822"/>
    </source>
</evidence>
<dbReference type="Pfam" id="PF13561">
    <property type="entry name" value="adh_short_C2"/>
    <property type="match status" value="1"/>
</dbReference>
<dbReference type="NCBIfam" id="NF009466">
    <property type="entry name" value="PRK12826.1-2"/>
    <property type="match status" value="1"/>
</dbReference>
<dbReference type="PANTHER" id="PTHR42760">
    <property type="entry name" value="SHORT-CHAIN DEHYDROGENASES/REDUCTASES FAMILY MEMBER"/>
    <property type="match status" value="1"/>
</dbReference>
<reference evidence="4" key="1">
    <citation type="submission" date="2020-06" db="EMBL/GenBank/DDBJ databases">
        <title>Haloterrigena sp. nov., an extremely halophilic archaeon isolated from a saline sediment.</title>
        <authorList>
            <person name="Liu B.-B."/>
        </authorList>
    </citation>
    <scope>NUCLEOTIDE SEQUENCE</scope>
    <source>
        <strain evidence="4">SYSU A121-1</strain>
    </source>
</reference>
<comment type="caution">
    <text evidence="4">The sequence shown here is derived from an EMBL/GenBank/DDBJ whole genome shotgun (WGS) entry which is preliminary data.</text>
</comment>
<evidence type="ECO:0000256" key="2">
    <source>
        <dbReference type="ARBA" id="ARBA00023002"/>
    </source>
</evidence>
<accession>A0A8J8GSV0</accession>
<dbReference type="OrthoDB" id="281764at2157"/>
<name>A0A8J8GSV0_9EURY</name>
<comment type="similarity">
    <text evidence="1">Belongs to the short-chain dehydrogenases/reductases (SDR) family.</text>
</comment>
<dbReference type="InterPro" id="IPR057326">
    <property type="entry name" value="KR_dom"/>
</dbReference>
<proteinExistence type="inferred from homology"/>
<feature type="domain" description="Ketoreductase" evidence="3">
    <location>
        <begin position="9"/>
        <end position="189"/>
    </location>
</feature>
<dbReference type="SMART" id="SM00822">
    <property type="entry name" value="PKS_KR"/>
    <property type="match status" value="1"/>
</dbReference>
<dbReference type="RefSeq" id="WP_174703485.1">
    <property type="nucleotide sequence ID" value="NZ_JABURA010000003.1"/>
</dbReference>
<dbReference type="AlphaFoldDB" id="A0A8J8GSV0"/>
<dbReference type="GO" id="GO:0016616">
    <property type="term" value="F:oxidoreductase activity, acting on the CH-OH group of donors, NAD or NADP as acceptor"/>
    <property type="evidence" value="ECO:0007669"/>
    <property type="project" value="TreeGrafter"/>
</dbReference>
<keyword evidence="2" id="KW-0560">Oxidoreductase</keyword>
<dbReference type="PROSITE" id="PS00061">
    <property type="entry name" value="ADH_SHORT"/>
    <property type="match status" value="1"/>
</dbReference>
<dbReference type="FunFam" id="3.40.50.720:FF:000173">
    <property type="entry name" value="3-oxoacyl-[acyl-carrier protein] reductase"/>
    <property type="match status" value="1"/>
</dbReference>
<dbReference type="PANTHER" id="PTHR42760:SF133">
    <property type="entry name" value="3-OXOACYL-[ACYL-CARRIER-PROTEIN] REDUCTASE"/>
    <property type="match status" value="1"/>
</dbReference>
<dbReference type="PRINTS" id="PR00080">
    <property type="entry name" value="SDRFAMILY"/>
</dbReference>
<dbReference type="Proteomes" id="UP000728647">
    <property type="component" value="Unassembled WGS sequence"/>
</dbReference>